<feature type="compositionally biased region" description="Polar residues" evidence="1">
    <location>
        <begin position="1"/>
        <end position="14"/>
    </location>
</feature>
<dbReference type="AlphaFoldDB" id="A0A0K0CYE1"/>
<dbReference type="CDD" id="cd22593">
    <property type="entry name" value="Kunitz_conkunitzin"/>
    <property type="match status" value="1"/>
</dbReference>
<evidence type="ECO:0000256" key="1">
    <source>
        <dbReference type="SAM" id="MobiDB-lite"/>
    </source>
</evidence>
<evidence type="ECO:0000313" key="3">
    <source>
        <dbReference type="Proteomes" id="UP000035642"/>
    </source>
</evidence>
<dbReference type="InterPro" id="IPR002223">
    <property type="entry name" value="Kunitz_BPTI"/>
</dbReference>
<proteinExistence type="predicted"/>
<dbReference type="InterPro" id="IPR036880">
    <property type="entry name" value="Kunitz_BPTI_sf"/>
</dbReference>
<dbReference type="Proteomes" id="UP000035642">
    <property type="component" value="Unassembled WGS sequence"/>
</dbReference>
<dbReference type="PROSITE" id="PS00280">
    <property type="entry name" value="BPTI_KUNITZ_1"/>
    <property type="match status" value="1"/>
</dbReference>
<dbReference type="InterPro" id="IPR053014">
    <property type="entry name" value="Cuticle_assoc_divergent"/>
</dbReference>
<dbReference type="PANTHER" id="PTHR46339">
    <property type="entry name" value="PROTEIN CBG15282-RELATED"/>
    <property type="match status" value="1"/>
</dbReference>
<dbReference type="SUPFAM" id="SSF57362">
    <property type="entry name" value="BPTI-like"/>
    <property type="match status" value="2"/>
</dbReference>
<evidence type="ECO:0000259" key="2">
    <source>
        <dbReference type="PROSITE" id="PS50279"/>
    </source>
</evidence>
<name>A0A0K0CYE1_ANGCA</name>
<dbReference type="GO" id="GO:0004867">
    <property type="term" value="F:serine-type endopeptidase inhibitor activity"/>
    <property type="evidence" value="ECO:0007669"/>
    <property type="project" value="InterPro"/>
</dbReference>
<sequence>MDGNQSIDQNTTGSGEHPEHLVYRSNCSRAGRSQSNQFDELESPSQAPPDPENIGDRAETHLWQHDQLQQYQFALDQELTEQSDQANGEADVQTKVLRSVQYDDQPKDCSAPKAEGSFCSTAPQKQMFYYNEMCQPFMFNGCDGNGNRFENADECRRLCVDSEMAVQEERGDMTACQAEYATEHLTPLECGAQDCPVGYQCTSGFCCPTPEFLCNLQYDSGKFAIGGEKSDRYFYTSQYKTCMKFSFYGSLGNANNFPDFNACMRTCSSQ</sequence>
<feature type="domain" description="BPTI/Kunitz inhibitor" evidence="2">
    <location>
        <begin position="109"/>
        <end position="159"/>
    </location>
</feature>
<dbReference type="SMART" id="SM00131">
    <property type="entry name" value="KU"/>
    <property type="match status" value="2"/>
</dbReference>
<dbReference type="PROSITE" id="PS50279">
    <property type="entry name" value="BPTI_KUNITZ_2"/>
    <property type="match status" value="2"/>
</dbReference>
<reference evidence="3" key="1">
    <citation type="submission" date="2012-09" db="EMBL/GenBank/DDBJ databases">
        <authorList>
            <person name="Martin A.A."/>
        </authorList>
    </citation>
    <scope>NUCLEOTIDE SEQUENCE</scope>
</reference>
<feature type="compositionally biased region" description="Polar residues" evidence="1">
    <location>
        <begin position="25"/>
        <end position="38"/>
    </location>
</feature>
<feature type="domain" description="BPTI/Kunitz inhibitor" evidence="2">
    <location>
        <begin position="214"/>
        <end position="267"/>
    </location>
</feature>
<dbReference type="InterPro" id="IPR020901">
    <property type="entry name" value="Prtase_inh_Kunz-CS"/>
</dbReference>
<keyword evidence="3" id="KW-1185">Reference proteome</keyword>
<protein>
    <submittedName>
        <fullName evidence="4">Kunitz/Bovine pancreatic trypsin inhibitor domain protein</fullName>
    </submittedName>
</protein>
<dbReference type="Gene3D" id="4.10.410.10">
    <property type="entry name" value="Pancreatic trypsin inhibitor Kunitz domain"/>
    <property type="match status" value="2"/>
</dbReference>
<feature type="region of interest" description="Disordered" evidence="1">
    <location>
        <begin position="1"/>
        <end position="56"/>
    </location>
</feature>
<organism evidence="3 4">
    <name type="scientific">Angiostrongylus cantonensis</name>
    <name type="common">Rat lungworm</name>
    <dbReference type="NCBI Taxonomy" id="6313"/>
    <lineage>
        <taxon>Eukaryota</taxon>
        <taxon>Metazoa</taxon>
        <taxon>Ecdysozoa</taxon>
        <taxon>Nematoda</taxon>
        <taxon>Chromadorea</taxon>
        <taxon>Rhabditida</taxon>
        <taxon>Rhabditina</taxon>
        <taxon>Rhabditomorpha</taxon>
        <taxon>Strongyloidea</taxon>
        <taxon>Metastrongylidae</taxon>
        <taxon>Angiostrongylus</taxon>
    </lineage>
</organism>
<accession>A0A0K0CYE1</accession>
<dbReference type="WBParaSite" id="ACAC_0000265301-mRNA-1">
    <property type="protein sequence ID" value="ACAC_0000265301-mRNA-1"/>
    <property type="gene ID" value="ACAC_0000265301"/>
</dbReference>
<reference evidence="4" key="2">
    <citation type="submission" date="2017-02" db="UniProtKB">
        <authorList>
            <consortium name="WormBaseParasite"/>
        </authorList>
    </citation>
    <scope>IDENTIFICATION</scope>
</reference>
<dbReference type="PRINTS" id="PR00759">
    <property type="entry name" value="BASICPTASE"/>
</dbReference>
<evidence type="ECO:0000313" key="4">
    <source>
        <dbReference type="WBParaSite" id="ACAC_0000265301-mRNA-1"/>
    </source>
</evidence>
<dbReference type="Pfam" id="PF00014">
    <property type="entry name" value="Kunitz_BPTI"/>
    <property type="match status" value="2"/>
</dbReference>